<dbReference type="GO" id="GO:0016747">
    <property type="term" value="F:acyltransferase activity, transferring groups other than amino-acyl groups"/>
    <property type="evidence" value="ECO:0007669"/>
    <property type="project" value="InterPro"/>
</dbReference>
<dbReference type="EMBL" id="RSCK01000021">
    <property type="protein sequence ID" value="RUT11751.1"/>
    <property type="molecule type" value="Genomic_DNA"/>
</dbReference>
<comment type="caution">
    <text evidence="2">The sequence shown here is derived from an EMBL/GenBank/DDBJ whole genome shotgun (WGS) entry which is preliminary data.</text>
</comment>
<reference evidence="2 3" key="1">
    <citation type="journal article" date="2019" name="Genome Biol. Evol.">
        <title>Day and night: Metabolic profiles and evolutionary relationships of six axenic non-marine cyanobacteria.</title>
        <authorList>
            <person name="Will S.E."/>
            <person name="Henke P."/>
            <person name="Boedeker C."/>
            <person name="Huang S."/>
            <person name="Brinkmann H."/>
            <person name="Rohde M."/>
            <person name="Jarek M."/>
            <person name="Friedl T."/>
            <person name="Seufert S."/>
            <person name="Schumacher M."/>
            <person name="Overmann J."/>
            <person name="Neumann-Schaal M."/>
            <person name="Petersen J."/>
        </authorList>
    </citation>
    <scope>NUCLEOTIDE SEQUENCE [LARGE SCALE GENOMIC DNA]</scope>
    <source>
        <strain evidence="2 3">SAG 39.79</strain>
    </source>
</reference>
<dbReference type="InterPro" id="IPR016181">
    <property type="entry name" value="Acyl_CoA_acyltransferase"/>
</dbReference>
<organism evidence="2 3">
    <name type="scientific">Chroococcidiopsis cubana SAG 39.79</name>
    <dbReference type="NCBI Taxonomy" id="388085"/>
    <lineage>
        <taxon>Bacteria</taxon>
        <taxon>Bacillati</taxon>
        <taxon>Cyanobacteriota</taxon>
        <taxon>Cyanophyceae</taxon>
        <taxon>Chroococcidiopsidales</taxon>
        <taxon>Chroococcidiopsidaceae</taxon>
        <taxon>Chroococcidiopsis</taxon>
    </lineage>
</organism>
<name>A0AB37UK54_9CYAN</name>
<dbReference type="Gene3D" id="3.40.630.30">
    <property type="match status" value="1"/>
</dbReference>
<protein>
    <submittedName>
        <fullName evidence="2">N-acetyltransferase</fullName>
    </submittedName>
</protein>
<evidence type="ECO:0000313" key="2">
    <source>
        <dbReference type="EMBL" id="RUT11751.1"/>
    </source>
</evidence>
<evidence type="ECO:0000259" key="1">
    <source>
        <dbReference type="PROSITE" id="PS51186"/>
    </source>
</evidence>
<feature type="domain" description="N-acetyltransferase" evidence="1">
    <location>
        <begin position="30"/>
        <end position="168"/>
    </location>
</feature>
<dbReference type="RefSeq" id="WP_127023282.1">
    <property type="nucleotide sequence ID" value="NZ_JAVKZF010000002.1"/>
</dbReference>
<dbReference type="InterPro" id="IPR000182">
    <property type="entry name" value="GNAT_dom"/>
</dbReference>
<dbReference type="Proteomes" id="UP000282574">
    <property type="component" value="Unassembled WGS sequence"/>
</dbReference>
<accession>A0AB37UK54</accession>
<dbReference type="PROSITE" id="PS51186">
    <property type="entry name" value="GNAT"/>
    <property type="match status" value="1"/>
</dbReference>
<dbReference type="CDD" id="cd04301">
    <property type="entry name" value="NAT_SF"/>
    <property type="match status" value="1"/>
</dbReference>
<proteinExistence type="predicted"/>
<gene>
    <name evidence="2" type="ORF">DSM107010_29280</name>
</gene>
<keyword evidence="3" id="KW-1185">Reference proteome</keyword>
<dbReference type="SUPFAM" id="SSF55729">
    <property type="entry name" value="Acyl-CoA N-acyltransferases (Nat)"/>
    <property type="match status" value="1"/>
</dbReference>
<sequence length="168" mass="19908">MIKEIEVTRTYLKMTAADELKPAKIESDRLQIHQVVECPASFYRYLYTEVGRKYHWCDRLNWTDIQIKNHLKQPNISIWVLYSMSAPAGFFELKQHEDKSVEIAYFGTLDEFLGRGLGKHLLTVAIERAWDLTENYIWLHTCTLDHPAAMPNYLNRGFRPFKQETYYI</sequence>
<dbReference type="Pfam" id="PF00583">
    <property type="entry name" value="Acetyltransf_1"/>
    <property type="match status" value="1"/>
</dbReference>
<evidence type="ECO:0000313" key="3">
    <source>
        <dbReference type="Proteomes" id="UP000282574"/>
    </source>
</evidence>
<dbReference type="AlphaFoldDB" id="A0AB37UK54"/>